<evidence type="ECO:0000313" key="2">
    <source>
        <dbReference type="Proteomes" id="UP000186922"/>
    </source>
</evidence>
<reference evidence="1 2" key="1">
    <citation type="journal article" date="2016" name="Nat. Commun.">
        <title>Extremotolerant tardigrade genome and improved radiotolerance of human cultured cells by tardigrade-unique protein.</title>
        <authorList>
            <person name="Hashimoto T."/>
            <person name="Horikawa D.D."/>
            <person name="Saito Y."/>
            <person name="Kuwahara H."/>
            <person name="Kozuka-Hata H."/>
            <person name="Shin-I T."/>
            <person name="Minakuchi Y."/>
            <person name="Ohishi K."/>
            <person name="Motoyama A."/>
            <person name="Aizu T."/>
            <person name="Enomoto A."/>
            <person name="Kondo K."/>
            <person name="Tanaka S."/>
            <person name="Hara Y."/>
            <person name="Koshikawa S."/>
            <person name="Sagara H."/>
            <person name="Miura T."/>
            <person name="Yokobori S."/>
            <person name="Miyagawa K."/>
            <person name="Suzuki Y."/>
            <person name="Kubo T."/>
            <person name="Oyama M."/>
            <person name="Kohara Y."/>
            <person name="Fujiyama A."/>
            <person name="Arakawa K."/>
            <person name="Katayama T."/>
            <person name="Toyoda A."/>
            <person name="Kunieda T."/>
        </authorList>
    </citation>
    <scope>NUCLEOTIDE SEQUENCE [LARGE SCALE GENOMIC DNA]</scope>
    <source>
        <strain evidence="1 2">YOKOZUNA-1</strain>
    </source>
</reference>
<sequence length="63" mass="7440">MNDIPWRLFKFAVRYQRVGDICREKDWQSGRSLTTGSSRDRFLSFHGNVHHIHRMARPSPTPS</sequence>
<organism evidence="1 2">
    <name type="scientific">Ramazzottius varieornatus</name>
    <name type="common">Water bear</name>
    <name type="synonym">Tardigrade</name>
    <dbReference type="NCBI Taxonomy" id="947166"/>
    <lineage>
        <taxon>Eukaryota</taxon>
        <taxon>Metazoa</taxon>
        <taxon>Ecdysozoa</taxon>
        <taxon>Tardigrada</taxon>
        <taxon>Eutardigrada</taxon>
        <taxon>Parachela</taxon>
        <taxon>Hypsibioidea</taxon>
        <taxon>Ramazzottiidae</taxon>
        <taxon>Ramazzottius</taxon>
    </lineage>
</organism>
<gene>
    <name evidence="1" type="primary">RvY_08615-1</name>
    <name evidence="1" type="synonym">RvY_08615.1</name>
    <name evidence="1" type="ORF">RvY_08615</name>
</gene>
<dbReference type="Proteomes" id="UP000186922">
    <property type="component" value="Unassembled WGS sequence"/>
</dbReference>
<keyword evidence="2" id="KW-1185">Reference proteome</keyword>
<proteinExistence type="predicted"/>
<name>A0A1D1VB40_RAMVA</name>
<accession>A0A1D1VB40</accession>
<dbReference type="AlphaFoldDB" id="A0A1D1VB40"/>
<protein>
    <submittedName>
        <fullName evidence="1">Uncharacterized protein</fullName>
    </submittedName>
</protein>
<evidence type="ECO:0000313" key="1">
    <source>
        <dbReference type="EMBL" id="GAU97292.1"/>
    </source>
</evidence>
<comment type="caution">
    <text evidence="1">The sequence shown here is derived from an EMBL/GenBank/DDBJ whole genome shotgun (WGS) entry which is preliminary data.</text>
</comment>
<dbReference type="EMBL" id="BDGG01000004">
    <property type="protein sequence ID" value="GAU97292.1"/>
    <property type="molecule type" value="Genomic_DNA"/>
</dbReference>